<dbReference type="PROSITE" id="PS50943">
    <property type="entry name" value="HTH_CROC1"/>
    <property type="match status" value="1"/>
</dbReference>
<dbReference type="InterPro" id="IPR010982">
    <property type="entry name" value="Lambda_DNA-bd_dom_sf"/>
</dbReference>
<evidence type="ECO:0000313" key="2">
    <source>
        <dbReference type="EMBL" id="GIH70300.1"/>
    </source>
</evidence>
<dbReference type="GO" id="GO:0003677">
    <property type="term" value="F:DNA binding"/>
    <property type="evidence" value="ECO:0007669"/>
    <property type="project" value="InterPro"/>
</dbReference>
<dbReference type="AlphaFoldDB" id="A0A8J3R8G7"/>
<evidence type="ECO:0000259" key="1">
    <source>
        <dbReference type="PROSITE" id="PS50943"/>
    </source>
</evidence>
<name>A0A8J3R8G7_9ACTN</name>
<comment type="caution">
    <text evidence="2">The sequence shown here is derived from an EMBL/GenBank/DDBJ whole genome shotgun (WGS) entry which is preliminary data.</text>
</comment>
<dbReference type="Proteomes" id="UP000610966">
    <property type="component" value="Unassembled WGS sequence"/>
</dbReference>
<feature type="domain" description="HTH cro/C1-type" evidence="1">
    <location>
        <begin position="15"/>
        <end position="65"/>
    </location>
</feature>
<gene>
    <name evidence="2" type="ORF">Mth01_25530</name>
</gene>
<evidence type="ECO:0000313" key="3">
    <source>
        <dbReference type="Proteomes" id="UP000610966"/>
    </source>
</evidence>
<dbReference type="InterPro" id="IPR001387">
    <property type="entry name" value="Cro/C1-type_HTH"/>
</dbReference>
<dbReference type="EMBL" id="BOOG01000021">
    <property type="protein sequence ID" value="GIH70300.1"/>
    <property type="molecule type" value="Genomic_DNA"/>
</dbReference>
<accession>A0A8J3R8G7</accession>
<dbReference type="RefSeq" id="WP_204016019.1">
    <property type="nucleotide sequence ID" value="NZ_BOOG01000021.1"/>
</dbReference>
<dbReference type="SMART" id="SM00530">
    <property type="entry name" value="HTH_XRE"/>
    <property type="match status" value="2"/>
</dbReference>
<reference evidence="2" key="1">
    <citation type="submission" date="2021-01" db="EMBL/GenBank/DDBJ databases">
        <title>Whole genome shotgun sequence of Sphaerimonospora thailandensis NBRC 107569.</title>
        <authorList>
            <person name="Komaki H."/>
            <person name="Tamura T."/>
        </authorList>
    </citation>
    <scope>NUCLEOTIDE SEQUENCE</scope>
    <source>
        <strain evidence="2">NBRC 107569</strain>
    </source>
</reference>
<keyword evidence="3" id="KW-1185">Reference proteome</keyword>
<dbReference type="SUPFAM" id="SSF47413">
    <property type="entry name" value="lambda repressor-like DNA-binding domains"/>
    <property type="match status" value="1"/>
</dbReference>
<organism evidence="2 3">
    <name type="scientific">Sphaerimonospora thailandensis</name>
    <dbReference type="NCBI Taxonomy" id="795644"/>
    <lineage>
        <taxon>Bacteria</taxon>
        <taxon>Bacillati</taxon>
        <taxon>Actinomycetota</taxon>
        <taxon>Actinomycetes</taxon>
        <taxon>Streptosporangiales</taxon>
        <taxon>Streptosporangiaceae</taxon>
        <taxon>Sphaerimonospora</taxon>
    </lineage>
</organism>
<protein>
    <recommendedName>
        <fullName evidence="1">HTH cro/C1-type domain-containing protein</fullName>
    </recommendedName>
</protein>
<dbReference type="Gene3D" id="1.10.260.40">
    <property type="entry name" value="lambda repressor-like DNA-binding domains"/>
    <property type="match status" value="1"/>
</dbReference>
<sequence length="187" mass="20777">MGDPHPLVVHLMDRRRQLRLSQRAVAPAAGVKSGSVGLWELGQAQPRLTSLAGYALALRLRLAVVDPWTRETLSSDPATLMSAAAAHRRRLDLLQGQVARLMRCDRVTVRRAETGHPRLWLGIADRYVTAVGLKFVLVYDRPRCCRCDPWWCEKDEEHCATQACPRCMHGCPAPEGECCERAGGAAR</sequence>
<proteinExistence type="predicted"/>